<comment type="caution">
    <text evidence="2">The sequence shown here is derived from an EMBL/GenBank/DDBJ whole genome shotgun (WGS) entry which is preliminary data.</text>
</comment>
<dbReference type="Proteomes" id="UP000827092">
    <property type="component" value="Unassembled WGS sequence"/>
</dbReference>
<reference evidence="2 3" key="1">
    <citation type="journal article" date="2022" name="Nat. Ecol. Evol.">
        <title>A masculinizing supergene underlies an exaggerated male reproductive morph in a spider.</title>
        <authorList>
            <person name="Hendrickx F."/>
            <person name="De Corte Z."/>
            <person name="Sonet G."/>
            <person name="Van Belleghem S.M."/>
            <person name="Kostlbacher S."/>
            <person name="Vangestel C."/>
        </authorList>
    </citation>
    <scope>NUCLEOTIDE SEQUENCE [LARGE SCALE GENOMIC DNA]</scope>
    <source>
        <strain evidence="2">W744_W776</strain>
    </source>
</reference>
<organism evidence="2 3">
    <name type="scientific">Oedothorax gibbosus</name>
    <dbReference type="NCBI Taxonomy" id="931172"/>
    <lineage>
        <taxon>Eukaryota</taxon>
        <taxon>Metazoa</taxon>
        <taxon>Ecdysozoa</taxon>
        <taxon>Arthropoda</taxon>
        <taxon>Chelicerata</taxon>
        <taxon>Arachnida</taxon>
        <taxon>Araneae</taxon>
        <taxon>Araneomorphae</taxon>
        <taxon>Entelegynae</taxon>
        <taxon>Araneoidea</taxon>
        <taxon>Linyphiidae</taxon>
        <taxon>Erigoninae</taxon>
        <taxon>Oedothorax</taxon>
    </lineage>
</organism>
<gene>
    <name evidence="2" type="ORF">JTE90_021696</name>
</gene>
<proteinExistence type="inferred from homology"/>
<dbReference type="Gene3D" id="3.50.50.60">
    <property type="entry name" value="FAD/NAD(P)-binding domain"/>
    <property type="match status" value="1"/>
</dbReference>
<dbReference type="PANTHER" id="PTHR11552:SF147">
    <property type="entry name" value="CHOLINE DEHYDROGENASE, MITOCHONDRIAL"/>
    <property type="match status" value="1"/>
</dbReference>
<keyword evidence="3" id="KW-1185">Reference proteome</keyword>
<dbReference type="InterPro" id="IPR012132">
    <property type="entry name" value="GMC_OxRdtase"/>
</dbReference>
<protein>
    <submittedName>
        <fullName evidence="2">Uncharacterized protein</fullName>
    </submittedName>
</protein>
<sequence>MTDVRWLFETYPPSSVGPFVSQNTIARLFLSSATWSVVASRLSEDPCVWVLLLEAGGQANQITEITAAAFLMENTEMNWRYKTVPQKRGALGFENKVDAGASAR</sequence>
<accession>A0AAV6TT95</accession>
<dbReference type="GO" id="GO:0050660">
    <property type="term" value="F:flavin adenine dinucleotide binding"/>
    <property type="evidence" value="ECO:0007669"/>
    <property type="project" value="InterPro"/>
</dbReference>
<dbReference type="Gene3D" id="3.30.560.10">
    <property type="entry name" value="Glucose Oxidase, domain 3"/>
    <property type="match status" value="1"/>
</dbReference>
<evidence type="ECO:0000313" key="2">
    <source>
        <dbReference type="EMBL" id="KAG8175147.1"/>
    </source>
</evidence>
<dbReference type="AlphaFoldDB" id="A0AAV6TT95"/>
<name>A0AAV6TT95_9ARAC</name>
<evidence type="ECO:0000256" key="1">
    <source>
        <dbReference type="ARBA" id="ARBA00010790"/>
    </source>
</evidence>
<comment type="similarity">
    <text evidence="1">Belongs to the GMC oxidoreductase family.</text>
</comment>
<dbReference type="PANTHER" id="PTHR11552">
    <property type="entry name" value="GLUCOSE-METHANOL-CHOLINE GMC OXIDOREDUCTASE"/>
    <property type="match status" value="1"/>
</dbReference>
<dbReference type="GO" id="GO:0016491">
    <property type="term" value="F:oxidoreductase activity"/>
    <property type="evidence" value="ECO:0007669"/>
    <property type="project" value="TreeGrafter"/>
</dbReference>
<dbReference type="InterPro" id="IPR036188">
    <property type="entry name" value="FAD/NAD-bd_sf"/>
</dbReference>
<evidence type="ECO:0000313" key="3">
    <source>
        <dbReference type="Proteomes" id="UP000827092"/>
    </source>
</evidence>
<dbReference type="EMBL" id="JAFNEN010001060">
    <property type="protein sequence ID" value="KAG8175147.1"/>
    <property type="molecule type" value="Genomic_DNA"/>
</dbReference>